<organism evidence="2 3">
    <name type="scientific">Aphis gossypii</name>
    <name type="common">Cotton aphid</name>
    <dbReference type="NCBI Taxonomy" id="80765"/>
    <lineage>
        <taxon>Eukaryota</taxon>
        <taxon>Metazoa</taxon>
        <taxon>Ecdysozoa</taxon>
        <taxon>Arthropoda</taxon>
        <taxon>Hexapoda</taxon>
        <taxon>Insecta</taxon>
        <taxon>Pterygota</taxon>
        <taxon>Neoptera</taxon>
        <taxon>Paraneoptera</taxon>
        <taxon>Hemiptera</taxon>
        <taxon>Sternorrhyncha</taxon>
        <taxon>Aphidomorpha</taxon>
        <taxon>Aphidoidea</taxon>
        <taxon>Aphididae</taxon>
        <taxon>Aphidini</taxon>
        <taxon>Aphis</taxon>
        <taxon>Aphis</taxon>
    </lineage>
</organism>
<keyword evidence="1" id="KW-1133">Transmembrane helix</keyword>
<evidence type="ECO:0000313" key="2">
    <source>
        <dbReference type="EMBL" id="CAH1715377.1"/>
    </source>
</evidence>
<dbReference type="Proteomes" id="UP001154329">
    <property type="component" value="Chromosome 1"/>
</dbReference>
<accession>A0A9P0NFG1</accession>
<evidence type="ECO:0000256" key="1">
    <source>
        <dbReference type="SAM" id="Phobius"/>
    </source>
</evidence>
<keyword evidence="1" id="KW-0472">Membrane</keyword>
<reference evidence="2" key="2">
    <citation type="submission" date="2022-10" db="EMBL/GenBank/DDBJ databases">
        <authorList>
            <consortium name="ENA_rothamsted_submissions"/>
            <consortium name="culmorum"/>
            <person name="King R."/>
        </authorList>
    </citation>
    <scope>NUCLEOTIDE SEQUENCE</scope>
</reference>
<reference evidence="2" key="1">
    <citation type="submission" date="2022-02" db="EMBL/GenBank/DDBJ databases">
        <authorList>
            <person name="King R."/>
        </authorList>
    </citation>
    <scope>NUCLEOTIDE SEQUENCE</scope>
</reference>
<gene>
    <name evidence="2" type="ORF">APHIGO_LOCUS3152</name>
</gene>
<keyword evidence="3" id="KW-1185">Reference proteome</keyword>
<keyword evidence="1" id="KW-0812">Transmembrane</keyword>
<dbReference type="EMBL" id="OU899034">
    <property type="protein sequence ID" value="CAH1715377.1"/>
    <property type="molecule type" value="Genomic_DNA"/>
</dbReference>
<name>A0A9P0NFG1_APHGO</name>
<sequence>MVLSAFFYFYVLLFCLYSFCCATVSSIILLDLLFYCISMTLSAEKVIKGWTHQLRLPFYIYSSVCRHRSSFFVSKHMPEFFHIFWHPQILYSTHCSGKISF</sequence>
<proteinExistence type="predicted"/>
<protein>
    <submittedName>
        <fullName evidence="2">Uncharacterized protein</fullName>
    </submittedName>
</protein>
<evidence type="ECO:0000313" key="3">
    <source>
        <dbReference type="Proteomes" id="UP001154329"/>
    </source>
</evidence>
<feature type="transmembrane region" description="Helical" evidence="1">
    <location>
        <begin position="6"/>
        <end position="35"/>
    </location>
</feature>
<dbReference type="AlphaFoldDB" id="A0A9P0NFG1"/>